<protein>
    <submittedName>
        <fullName evidence="1">Uncharacterized protein</fullName>
    </submittedName>
</protein>
<dbReference type="Proteomes" id="UP000245202">
    <property type="component" value="Unassembled WGS sequence"/>
</dbReference>
<gene>
    <name evidence="1" type="ORF">PAT3040_05128</name>
</gene>
<dbReference type="AlphaFoldDB" id="A0A2R5EV08"/>
<accession>A0A2R5EV08</accession>
<evidence type="ECO:0000313" key="1">
    <source>
        <dbReference type="EMBL" id="GBG10397.1"/>
    </source>
</evidence>
<comment type="caution">
    <text evidence="1">The sequence shown here is derived from an EMBL/GenBank/DDBJ whole genome shotgun (WGS) entry which is preliminary data.</text>
</comment>
<evidence type="ECO:0000313" key="2">
    <source>
        <dbReference type="Proteomes" id="UP000245202"/>
    </source>
</evidence>
<sequence length="39" mass="4148">MVIMPPSYDKKNGSKLGKISLKEALKASEQVRTSAAAAK</sequence>
<keyword evidence="2" id="KW-1185">Reference proteome</keyword>
<proteinExistence type="predicted"/>
<organism evidence="1 2">
    <name type="scientific">Paenibacillus agaridevorans</name>
    <dbReference type="NCBI Taxonomy" id="171404"/>
    <lineage>
        <taxon>Bacteria</taxon>
        <taxon>Bacillati</taxon>
        <taxon>Bacillota</taxon>
        <taxon>Bacilli</taxon>
        <taxon>Bacillales</taxon>
        <taxon>Paenibacillaceae</taxon>
        <taxon>Paenibacillus</taxon>
    </lineage>
</organism>
<reference evidence="1 2" key="1">
    <citation type="submission" date="2017-08" db="EMBL/GenBank/DDBJ databases">
        <title>Substantial Increase in Enzyme Production by Combined Drug-Resistance Mutations in Paenibacillus agaridevorans.</title>
        <authorList>
            <person name="Tanaka Y."/>
            <person name="Funane K."/>
            <person name="Hosaka T."/>
            <person name="Shiwa Y."/>
            <person name="Fujita N."/>
            <person name="Miyazaki T."/>
            <person name="Yoshikawa H."/>
            <person name="Murakami K."/>
            <person name="Kasahara K."/>
            <person name="Inaoka T."/>
            <person name="Hiraga Y."/>
            <person name="Ochi K."/>
        </authorList>
    </citation>
    <scope>NUCLEOTIDE SEQUENCE [LARGE SCALE GENOMIC DNA]</scope>
    <source>
        <strain evidence="1 2">T-3040</strain>
    </source>
</reference>
<dbReference type="EMBL" id="BDQX01000317">
    <property type="protein sequence ID" value="GBG10397.1"/>
    <property type="molecule type" value="Genomic_DNA"/>
</dbReference>
<name>A0A2R5EV08_9BACL</name>